<dbReference type="SUPFAM" id="SSF46689">
    <property type="entry name" value="Homeodomain-like"/>
    <property type="match status" value="1"/>
</dbReference>
<dbReference type="InterPro" id="IPR036271">
    <property type="entry name" value="Tet_transcr_reg_TetR-rel_C_sf"/>
</dbReference>
<proteinExistence type="predicted"/>
<feature type="DNA-binding region" description="H-T-H motif" evidence="2">
    <location>
        <begin position="43"/>
        <end position="62"/>
    </location>
</feature>
<dbReference type="SUPFAM" id="SSF48498">
    <property type="entry name" value="Tetracyclin repressor-like, C-terminal domain"/>
    <property type="match status" value="1"/>
</dbReference>
<dbReference type="InterPro" id="IPR001647">
    <property type="entry name" value="HTH_TetR"/>
</dbReference>
<dbReference type="PANTHER" id="PTHR30328">
    <property type="entry name" value="TRANSCRIPTIONAL REPRESSOR"/>
    <property type="match status" value="1"/>
</dbReference>
<evidence type="ECO:0000256" key="3">
    <source>
        <dbReference type="SAM" id="MobiDB-lite"/>
    </source>
</evidence>
<dbReference type="Proteomes" id="UP001597483">
    <property type="component" value="Unassembled WGS sequence"/>
</dbReference>
<dbReference type="InterPro" id="IPR050109">
    <property type="entry name" value="HTH-type_TetR-like_transc_reg"/>
</dbReference>
<dbReference type="PRINTS" id="PR00455">
    <property type="entry name" value="HTHTETR"/>
</dbReference>
<dbReference type="PANTHER" id="PTHR30328:SF54">
    <property type="entry name" value="HTH-TYPE TRANSCRIPTIONAL REPRESSOR SCO4008"/>
    <property type="match status" value="1"/>
</dbReference>
<sequence>MSETTPRRAPRPAERQRDPERTKARIFEAAKAEFGSKGYAAARVSDIAQRAGVNKQLISYYFGGKEGLYSEVASEPFAGFAAMTTADRPLADVVSDFARGGLADQDQARLFLRENMAEGAPGEAGAESQREFLRGQLEYMRARQEAGDFPSDVDPKALLLMLMAAASAPMSLPRIARALTGEDPSSAEFVEYYAEQLARLTRHLAGS</sequence>
<dbReference type="PROSITE" id="PS50977">
    <property type="entry name" value="HTH_TETR_2"/>
    <property type="match status" value="1"/>
</dbReference>
<gene>
    <name evidence="5" type="ORF">ACFSVL_17370</name>
</gene>
<evidence type="ECO:0000256" key="1">
    <source>
        <dbReference type="ARBA" id="ARBA00023125"/>
    </source>
</evidence>
<dbReference type="Pfam" id="PF00440">
    <property type="entry name" value="TetR_N"/>
    <property type="match status" value="1"/>
</dbReference>
<dbReference type="EMBL" id="JBHUKS010000011">
    <property type="protein sequence ID" value="MFD2469160.1"/>
    <property type="molecule type" value="Genomic_DNA"/>
</dbReference>
<evidence type="ECO:0000313" key="6">
    <source>
        <dbReference type="Proteomes" id="UP001597483"/>
    </source>
</evidence>
<dbReference type="Gene3D" id="1.10.357.10">
    <property type="entry name" value="Tetracycline Repressor, domain 2"/>
    <property type="match status" value="1"/>
</dbReference>
<protein>
    <submittedName>
        <fullName evidence="5">TetR/AcrR family transcriptional regulator</fullName>
    </submittedName>
</protein>
<keyword evidence="6" id="KW-1185">Reference proteome</keyword>
<keyword evidence="1 2" id="KW-0238">DNA-binding</keyword>
<comment type="caution">
    <text evidence="5">The sequence shown here is derived from an EMBL/GenBank/DDBJ whole genome shotgun (WGS) entry which is preliminary data.</text>
</comment>
<feature type="compositionally biased region" description="Basic and acidic residues" evidence="3">
    <location>
        <begin position="11"/>
        <end position="23"/>
    </location>
</feature>
<evidence type="ECO:0000259" key="4">
    <source>
        <dbReference type="PROSITE" id="PS50977"/>
    </source>
</evidence>
<reference evidence="6" key="1">
    <citation type="journal article" date="2019" name="Int. J. Syst. Evol. Microbiol.">
        <title>The Global Catalogue of Microorganisms (GCM) 10K type strain sequencing project: providing services to taxonomists for standard genome sequencing and annotation.</title>
        <authorList>
            <consortium name="The Broad Institute Genomics Platform"/>
            <consortium name="The Broad Institute Genome Sequencing Center for Infectious Disease"/>
            <person name="Wu L."/>
            <person name="Ma J."/>
        </authorList>
    </citation>
    <scope>NUCLEOTIDE SEQUENCE [LARGE SCALE GENOMIC DNA]</scope>
    <source>
        <strain evidence="6">CGMCC 4.7641</strain>
    </source>
</reference>
<dbReference type="RefSeq" id="WP_378305323.1">
    <property type="nucleotide sequence ID" value="NZ_JBHUKS010000011.1"/>
</dbReference>
<name>A0ABW5H8E8_9PSEU</name>
<feature type="domain" description="HTH tetR-type" evidence="4">
    <location>
        <begin position="20"/>
        <end position="80"/>
    </location>
</feature>
<dbReference type="InterPro" id="IPR009057">
    <property type="entry name" value="Homeodomain-like_sf"/>
</dbReference>
<evidence type="ECO:0000313" key="5">
    <source>
        <dbReference type="EMBL" id="MFD2469160.1"/>
    </source>
</evidence>
<feature type="region of interest" description="Disordered" evidence="3">
    <location>
        <begin position="1"/>
        <end position="23"/>
    </location>
</feature>
<accession>A0ABW5H8E8</accession>
<organism evidence="5 6">
    <name type="scientific">Amycolatopsis silviterrae</name>
    <dbReference type="NCBI Taxonomy" id="1656914"/>
    <lineage>
        <taxon>Bacteria</taxon>
        <taxon>Bacillati</taxon>
        <taxon>Actinomycetota</taxon>
        <taxon>Actinomycetes</taxon>
        <taxon>Pseudonocardiales</taxon>
        <taxon>Pseudonocardiaceae</taxon>
        <taxon>Amycolatopsis</taxon>
    </lineage>
</organism>
<evidence type="ECO:0000256" key="2">
    <source>
        <dbReference type="PROSITE-ProRule" id="PRU00335"/>
    </source>
</evidence>